<proteinExistence type="predicted"/>
<sequence>MTSAVKFHSVPQNSYTVTVDLSPSTSNHSCLTRRNIVIGCATGVGIAAIAAVTACYFEAGKDAESLCLNENRNFICETAEGNIIAGEIFDLSKQVRGNFSNCENAFNNLFNKDLCRLFSLRDFFYDCFDVAQSCAQSICSSCYEAADLAQACLEYIPNIKKKRAENGTIYCSHEILNQSINLQDSEKLPPLLESYEYS</sequence>
<protein>
    <submittedName>
        <fullName evidence="1">Uncharacterized protein</fullName>
    </submittedName>
</protein>
<dbReference type="Proteomes" id="UP000826014">
    <property type="component" value="Chromosome"/>
</dbReference>
<dbReference type="RefSeq" id="WP_215217293.1">
    <property type="nucleotide sequence ID" value="NZ_CP075587.1"/>
</dbReference>
<dbReference type="EMBL" id="CP075587">
    <property type="protein sequence ID" value="QYF49151.1"/>
    <property type="molecule type" value="Genomic_DNA"/>
</dbReference>
<evidence type="ECO:0000313" key="2">
    <source>
        <dbReference type="Proteomes" id="UP000826014"/>
    </source>
</evidence>
<name>A0ABX8V1Y0_9BACT</name>
<accession>A0ABX8V1Y0</accession>
<evidence type="ECO:0000313" key="1">
    <source>
        <dbReference type="EMBL" id="QYF49151.1"/>
    </source>
</evidence>
<organism evidence="1 2">
    <name type="scientific">Candidatus Rhabdochlamydia oedothoracis</name>
    <dbReference type="NCBI Taxonomy" id="2720720"/>
    <lineage>
        <taxon>Bacteria</taxon>
        <taxon>Pseudomonadati</taxon>
        <taxon>Chlamydiota</taxon>
        <taxon>Chlamydiia</taxon>
        <taxon>Parachlamydiales</taxon>
        <taxon>Candidatus Rhabdochlamydiaceae</taxon>
        <taxon>Candidatus Rhabdochlamydia</taxon>
    </lineage>
</organism>
<reference evidence="1 2" key="1">
    <citation type="journal article" date="2022" name="bioRxiv">
        <title>Ecology and evolution of chlamydial symbionts of arthropods.</title>
        <authorList>
            <person name="Halter T."/>
            <person name="Koestlbacher S."/>
            <person name="Collingro A."/>
            <person name="Sixt B.S."/>
            <person name="Toenshoff E.R."/>
            <person name="Hendrickx F."/>
            <person name="Kostanjsek R."/>
            <person name="Horn M."/>
        </authorList>
    </citation>
    <scope>NUCLEOTIDE SEQUENCE [LARGE SCALE GENOMIC DNA]</scope>
    <source>
        <strain evidence="1">W744xW776</strain>
    </source>
</reference>
<keyword evidence="2" id="KW-1185">Reference proteome</keyword>
<gene>
    <name evidence="1" type="ORF">RHABOEDO_001429</name>
</gene>